<dbReference type="AlphaFoldDB" id="A0A0R0AEX4"/>
<dbReference type="STRING" id="676599.ARC20_00965"/>
<accession>A0A0R0AEX4</accession>
<sequence length="280" mass="29909">MDVLPLRLLAGLSLAVPLSLHAQQAAPDATTAAAPAAAPAHDADSLAKALSNPVAALISVPLQYNYDETYGEEGYKHTLNIQPVAPFSISEHWNVISRTILPVTYQKDVVPGTDQAGIGDITQSFFFSPKQPGASGLIWGIGPAILLPTGTDDLGADTWGLGPTIVLLKQEHAWTYGALLNHISDVGGVGSHRADISSTFVQPFLSRAFPGGRTLVFNLESTYDWKANQWTVPLNIGYSKVTKIGGQMMSFQGGVRGYLEKPDGGPDWGLRFTATLLFPR</sequence>
<reference evidence="2 3" key="1">
    <citation type="submission" date="2015-10" db="EMBL/GenBank/DDBJ databases">
        <title>Genome sequencing and analysis of members of genus Stenotrophomonas.</title>
        <authorList>
            <person name="Patil P.P."/>
            <person name="Midha S."/>
            <person name="Patil P.B."/>
        </authorList>
    </citation>
    <scope>NUCLEOTIDE SEQUENCE [LARGE SCALE GENOMIC DNA]</scope>
    <source>
        <strain evidence="2 3">JCM 16536</strain>
    </source>
</reference>
<keyword evidence="3" id="KW-1185">Reference proteome</keyword>
<dbReference type="OrthoDB" id="9809066at2"/>
<evidence type="ECO:0000313" key="2">
    <source>
        <dbReference type="EMBL" id="KRG43301.1"/>
    </source>
</evidence>
<comment type="caution">
    <text evidence="2">The sequence shown here is derived from an EMBL/GenBank/DDBJ whole genome shotgun (WGS) entry which is preliminary data.</text>
</comment>
<name>A0A0R0AEX4_9GAMM</name>
<dbReference type="EMBL" id="LLXU01000076">
    <property type="protein sequence ID" value="KRG43301.1"/>
    <property type="molecule type" value="Genomic_DNA"/>
</dbReference>
<organism evidence="2 3">
    <name type="scientific">Stenotrophomonas panacihumi</name>
    <dbReference type="NCBI Taxonomy" id="676599"/>
    <lineage>
        <taxon>Bacteria</taxon>
        <taxon>Pseudomonadati</taxon>
        <taxon>Pseudomonadota</taxon>
        <taxon>Gammaproteobacteria</taxon>
        <taxon>Lysobacterales</taxon>
        <taxon>Lysobacteraceae</taxon>
        <taxon>Stenotrophomonas</taxon>
    </lineage>
</organism>
<keyword evidence="1" id="KW-0732">Signal</keyword>
<dbReference type="RefSeq" id="WP_057646537.1">
    <property type="nucleotide sequence ID" value="NZ_LLXU01000076.1"/>
</dbReference>
<dbReference type="Proteomes" id="UP000051802">
    <property type="component" value="Unassembled WGS sequence"/>
</dbReference>
<gene>
    <name evidence="2" type="ORF">ARC20_00965</name>
</gene>
<evidence type="ECO:0000256" key="1">
    <source>
        <dbReference type="SAM" id="SignalP"/>
    </source>
</evidence>
<protein>
    <recommendedName>
        <fullName evidence="4">Transporter</fullName>
    </recommendedName>
</protein>
<feature type="signal peptide" evidence="1">
    <location>
        <begin position="1"/>
        <end position="22"/>
    </location>
</feature>
<proteinExistence type="predicted"/>
<feature type="chain" id="PRO_5006390679" description="Transporter" evidence="1">
    <location>
        <begin position="23"/>
        <end position="280"/>
    </location>
</feature>
<evidence type="ECO:0000313" key="3">
    <source>
        <dbReference type="Proteomes" id="UP000051802"/>
    </source>
</evidence>
<evidence type="ECO:0008006" key="4">
    <source>
        <dbReference type="Google" id="ProtNLM"/>
    </source>
</evidence>